<sequence length="104" mass="11835">MSAIESNVMVNPINESGNFKRLEADSRPQQRTQPAAKESHAEETNLVSRSDTLKQIDALKEFIRDAQEIDQERVAFFKEELAAGQYHIRSDNIAQKMMADLEVN</sequence>
<evidence type="ECO:0000256" key="8">
    <source>
        <dbReference type="ARBA" id="ARBA00030117"/>
    </source>
</evidence>
<evidence type="ECO:0000256" key="6">
    <source>
        <dbReference type="ARBA" id="ARBA00023163"/>
    </source>
</evidence>
<organism evidence="11 13">
    <name type="scientific">Legionella feeleii</name>
    <dbReference type="NCBI Taxonomy" id="453"/>
    <lineage>
        <taxon>Bacteria</taxon>
        <taxon>Pseudomonadati</taxon>
        <taxon>Pseudomonadota</taxon>
        <taxon>Gammaproteobacteria</taxon>
        <taxon>Legionellales</taxon>
        <taxon>Legionellaceae</taxon>
        <taxon>Legionella</taxon>
    </lineage>
</organism>
<evidence type="ECO:0000259" key="10">
    <source>
        <dbReference type="Pfam" id="PF04316"/>
    </source>
</evidence>
<dbReference type="PATRIC" id="fig|453.4.peg.1009"/>
<dbReference type="STRING" id="453.Lfee_0935"/>
<dbReference type="AlphaFoldDB" id="A0A0W0U1V6"/>
<reference evidence="12 14" key="2">
    <citation type="submission" date="2018-06" db="EMBL/GenBank/DDBJ databases">
        <authorList>
            <consortium name="Pathogen Informatics"/>
            <person name="Doyle S."/>
        </authorList>
    </citation>
    <scope>NUCLEOTIDE SEQUENCE [LARGE SCALE GENOMIC DNA]</scope>
    <source>
        <strain evidence="12 14">NCTC12022</strain>
    </source>
</reference>
<feature type="compositionally biased region" description="Basic and acidic residues" evidence="9">
    <location>
        <begin position="18"/>
        <end position="28"/>
    </location>
</feature>
<evidence type="ECO:0000313" key="11">
    <source>
        <dbReference type="EMBL" id="KTD01888.1"/>
    </source>
</evidence>
<gene>
    <name evidence="11" type="primary">flgM</name>
    <name evidence="11" type="ORF">Lfee_0935</name>
    <name evidence="12" type="ORF">NCTC12022_00230</name>
</gene>
<evidence type="ECO:0000256" key="7">
    <source>
        <dbReference type="ARBA" id="ARBA00024739"/>
    </source>
</evidence>
<dbReference type="Proteomes" id="UP000251942">
    <property type="component" value="Unassembled WGS sequence"/>
</dbReference>
<dbReference type="EMBL" id="LNYB01000028">
    <property type="protein sequence ID" value="KTD01888.1"/>
    <property type="molecule type" value="Genomic_DNA"/>
</dbReference>
<keyword evidence="3" id="KW-0678">Repressor</keyword>
<proteinExistence type="inferred from homology"/>
<dbReference type="InterPro" id="IPR035890">
    <property type="entry name" value="Anti-sigma-28_factor_FlgM_sf"/>
</dbReference>
<keyword evidence="11" id="KW-0966">Cell projection</keyword>
<keyword evidence="6" id="KW-0804">Transcription</keyword>
<name>A0A0W0U1V6_9GAMM</name>
<evidence type="ECO:0000256" key="2">
    <source>
        <dbReference type="ARBA" id="ARBA00017823"/>
    </source>
</evidence>
<evidence type="ECO:0000256" key="4">
    <source>
        <dbReference type="ARBA" id="ARBA00022795"/>
    </source>
</evidence>
<dbReference type="OrthoDB" id="5654317at2"/>
<keyword evidence="4" id="KW-1005">Bacterial flagellum biogenesis</keyword>
<reference evidence="11 13" key="1">
    <citation type="submission" date="2015-11" db="EMBL/GenBank/DDBJ databases">
        <title>Genomic analysis of 38 Legionella species identifies large and diverse effector repertoires.</title>
        <authorList>
            <person name="Burstein D."/>
            <person name="Amaro F."/>
            <person name="Zusman T."/>
            <person name="Lifshitz Z."/>
            <person name="Cohen O."/>
            <person name="Gilbert J.A."/>
            <person name="Pupko T."/>
            <person name="Shuman H.A."/>
            <person name="Segal G."/>
        </authorList>
    </citation>
    <scope>NUCLEOTIDE SEQUENCE [LARGE SCALE GENOMIC DNA]</scope>
    <source>
        <strain evidence="11 13">WO-44C</strain>
    </source>
</reference>
<evidence type="ECO:0000313" key="12">
    <source>
        <dbReference type="EMBL" id="SPX59408.1"/>
    </source>
</evidence>
<keyword evidence="5" id="KW-0805">Transcription regulation</keyword>
<comment type="similarity">
    <text evidence="1">Belongs to the FlgM family.</text>
</comment>
<feature type="domain" description="Anti-sigma-28 factor FlgM C-terminal" evidence="10">
    <location>
        <begin position="50"/>
        <end position="98"/>
    </location>
</feature>
<evidence type="ECO:0000313" key="14">
    <source>
        <dbReference type="Proteomes" id="UP000251942"/>
    </source>
</evidence>
<keyword evidence="11" id="KW-0969">Cilium</keyword>
<dbReference type="Pfam" id="PF04316">
    <property type="entry name" value="FlgM"/>
    <property type="match status" value="1"/>
</dbReference>
<evidence type="ECO:0000256" key="5">
    <source>
        <dbReference type="ARBA" id="ARBA00023015"/>
    </source>
</evidence>
<accession>A0A0W0U1V6</accession>
<keyword evidence="13" id="KW-1185">Reference proteome</keyword>
<feature type="region of interest" description="Disordered" evidence="9">
    <location>
        <begin position="15"/>
        <end position="48"/>
    </location>
</feature>
<dbReference type="RefSeq" id="WP_058444386.1">
    <property type="nucleotide sequence ID" value="NZ_CAAAHT010000010.1"/>
</dbReference>
<comment type="function">
    <text evidence="7">Responsible for the coupling of flagellin expression to flagellar assembly by preventing expression of the flagellin genes when a component of the middle class of proteins is defective. It negatively regulates flagellar genes by inhibiting the activity of FliA by directly binding to FliA.</text>
</comment>
<evidence type="ECO:0000256" key="9">
    <source>
        <dbReference type="SAM" id="MobiDB-lite"/>
    </source>
</evidence>
<dbReference type="NCBIfam" id="TIGR03824">
    <property type="entry name" value="FlgM_jcvi"/>
    <property type="match status" value="1"/>
</dbReference>
<dbReference type="GO" id="GO:0045892">
    <property type="term" value="P:negative regulation of DNA-templated transcription"/>
    <property type="evidence" value="ECO:0007669"/>
    <property type="project" value="InterPro"/>
</dbReference>
<dbReference type="EMBL" id="UASS01000001">
    <property type="protein sequence ID" value="SPX59408.1"/>
    <property type="molecule type" value="Genomic_DNA"/>
</dbReference>
<evidence type="ECO:0000256" key="3">
    <source>
        <dbReference type="ARBA" id="ARBA00022491"/>
    </source>
</evidence>
<dbReference type="InterPro" id="IPR007412">
    <property type="entry name" value="FlgM"/>
</dbReference>
<dbReference type="InterPro" id="IPR031316">
    <property type="entry name" value="FlgM_C"/>
</dbReference>
<keyword evidence="11" id="KW-0282">Flagellum</keyword>
<evidence type="ECO:0000313" key="13">
    <source>
        <dbReference type="Proteomes" id="UP000054698"/>
    </source>
</evidence>
<dbReference type="GO" id="GO:0044781">
    <property type="term" value="P:bacterial-type flagellum organization"/>
    <property type="evidence" value="ECO:0007669"/>
    <property type="project" value="UniProtKB-KW"/>
</dbReference>
<protein>
    <recommendedName>
        <fullName evidence="2">Negative regulator of flagellin synthesis</fullName>
    </recommendedName>
    <alternativeName>
        <fullName evidence="8">Anti-sigma-28 factor</fullName>
    </alternativeName>
</protein>
<dbReference type="SUPFAM" id="SSF101498">
    <property type="entry name" value="Anti-sigma factor FlgM"/>
    <property type="match status" value="1"/>
</dbReference>
<evidence type="ECO:0000256" key="1">
    <source>
        <dbReference type="ARBA" id="ARBA00005322"/>
    </source>
</evidence>
<dbReference type="Proteomes" id="UP000054698">
    <property type="component" value="Unassembled WGS sequence"/>
</dbReference>